<dbReference type="RefSeq" id="WP_077845572.1">
    <property type="nucleotide sequence ID" value="NZ_LZZM01000015.1"/>
</dbReference>
<protein>
    <recommendedName>
        <fullName evidence="1">Immunity MXAN-0049 protein domain-containing protein</fullName>
    </recommendedName>
</protein>
<gene>
    <name evidence="2" type="ORF">CLPUN_02550</name>
</gene>
<evidence type="ECO:0000259" key="1">
    <source>
        <dbReference type="Pfam" id="PF07791"/>
    </source>
</evidence>
<evidence type="ECO:0000313" key="2">
    <source>
        <dbReference type="EMBL" id="OOM82377.1"/>
    </source>
</evidence>
<feature type="domain" description="Immunity MXAN-0049 protein" evidence="1">
    <location>
        <begin position="40"/>
        <end position="172"/>
    </location>
</feature>
<proteinExistence type="predicted"/>
<dbReference type="Pfam" id="PF07791">
    <property type="entry name" value="Imm11"/>
    <property type="match status" value="1"/>
</dbReference>
<dbReference type="InterPro" id="IPR012433">
    <property type="entry name" value="Imm11"/>
</dbReference>
<dbReference type="OrthoDB" id="2086300at2"/>
<dbReference type="Proteomes" id="UP000190890">
    <property type="component" value="Unassembled WGS sequence"/>
</dbReference>
<accession>A0A1S8TXB3</accession>
<keyword evidence="3" id="KW-1185">Reference proteome</keyword>
<dbReference type="STRING" id="29367.CLPUN_02550"/>
<organism evidence="2 3">
    <name type="scientific">Clostridium puniceum</name>
    <dbReference type="NCBI Taxonomy" id="29367"/>
    <lineage>
        <taxon>Bacteria</taxon>
        <taxon>Bacillati</taxon>
        <taxon>Bacillota</taxon>
        <taxon>Clostridia</taxon>
        <taxon>Eubacteriales</taxon>
        <taxon>Clostridiaceae</taxon>
        <taxon>Clostridium</taxon>
    </lineage>
</organism>
<evidence type="ECO:0000313" key="3">
    <source>
        <dbReference type="Proteomes" id="UP000190890"/>
    </source>
</evidence>
<comment type="caution">
    <text evidence="2">The sequence shown here is derived from an EMBL/GenBank/DDBJ whole genome shotgun (WGS) entry which is preliminary data.</text>
</comment>
<dbReference type="AlphaFoldDB" id="A0A1S8TXB3"/>
<sequence length="176" mass="20831">MDYFLLKQDERYTNTPRIIDLFKKMDVRNINLLNAHKIEDIMIFKVNTSDRSEFLDILDNQLFLISKPMKEIIEKYDSDILFKTLALIDQFHNKQENYYLPIVEELDALSDNAELNLNKTVVKKLILNKEKINGKKIFKIKESSKPLIVVRLDVAESLLRRNFKGIKLERVEVKET</sequence>
<dbReference type="EMBL" id="LZZM01000015">
    <property type="protein sequence ID" value="OOM82377.1"/>
    <property type="molecule type" value="Genomic_DNA"/>
</dbReference>
<name>A0A1S8TXB3_9CLOT</name>
<reference evidence="2 3" key="1">
    <citation type="submission" date="2016-05" db="EMBL/GenBank/DDBJ databases">
        <title>Microbial solvent formation.</title>
        <authorList>
            <person name="Poehlein A."/>
            <person name="Montoya Solano J.D."/>
            <person name="Flitsch S."/>
            <person name="Krabben P."/>
            <person name="Duerre P."/>
            <person name="Daniel R."/>
        </authorList>
    </citation>
    <scope>NUCLEOTIDE SEQUENCE [LARGE SCALE GENOMIC DNA]</scope>
    <source>
        <strain evidence="2 3">DSM 2619</strain>
    </source>
</reference>